<evidence type="ECO:0000313" key="2">
    <source>
        <dbReference type="EMBL" id="SIT15134.1"/>
    </source>
</evidence>
<reference evidence="3" key="1">
    <citation type="submission" date="2017-01" db="EMBL/GenBank/DDBJ databases">
        <authorList>
            <person name="Varghese N."/>
            <person name="Submissions S."/>
        </authorList>
    </citation>
    <scope>NUCLEOTIDE SEQUENCE [LARGE SCALE GENOMIC DNA]</scope>
    <source>
        <strain evidence="3">DSM 16176</strain>
    </source>
</reference>
<gene>
    <name evidence="2" type="ORF">SAMN05421799_1241</name>
</gene>
<protein>
    <submittedName>
        <fullName evidence="2">Uncharacterized protein</fullName>
    </submittedName>
</protein>
<dbReference type="AlphaFoldDB" id="A0A1N7PWY2"/>
<keyword evidence="1" id="KW-0812">Transmembrane</keyword>
<dbReference type="EMBL" id="FTOO01000024">
    <property type="protein sequence ID" value="SIT15134.1"/>
    <property type="molecule type" value="Genomic_DNA"/>
</dbReference>
<feature type="transmembrane region" description="Helical" evidence="1">
    <location>
        <begin position="44"/>
        <end position="69"/>
    </location>
</feature>
<sequence length="73" mass="8620">MRSRAAQQMYNIYRAGIGIAVTVFGFALLNLIPWIRVHLVWELWWASTLIIALFCILICISLIKFMLFYKKRL</sequence>
<keyword evidence="3" id="KW-1185">Reference proteome</keyword>
<keyword evidence="1" id="KW-0472">Membrane</keyword>
<dbReference type="Proteomes" id="UP000186156">
    <property type="component" value="Unassembled WGS sequence"/>
</dbReference>
<name>A0A1N7PWY2_9BACL</name>
<accession>A0A1N7PWY2</accession>
<feature type="transmembrane region" description="Helical" evidence="1">
    <location>
        <begin position="12"/>
        <end position="32"/>
    </location>
</feature>
<proteinExistence type="predicted"/>
<keyword evidence="1" id="KW-1133">Transmembrane helix</keyword>
<evidence type="ECO:0000256" key="1">
    <source>
        <dbReference type="SAM" id="Phobius"/>
    </source>
</evidence>
<organism evidence="2 3">
    <name type="scientific">Alicyclobacillus vulcanalis</name>
    <dbReference type="NCBI Taxonomy" id="252246"/>
    <lineage>
        <taxon>Bacteria</taxon>
        <taxon>Bacillati</taxon>
        <taxon>Bacillota</taxon>
        <taxon>Bacilli</taxon>
        <taxon>Bacillales</taxon>
        <taxon>Alicyclobacillaceae</taxon>
        <taxon>Alicyclobacillus</taxon>
    </lineage>
</organism>
<evidence type="ECO:0000313" key="3">
    <source>
        <dbReference type="Proteomes" id="UP000186156"/>
    </source>
</evidence>